<dbReference type="InterPro" id="IPR050669">
    <property type="entry name" value="Hemerythrin"/>
</dbReference>
<dbReference type="EMBL" id="JACIIX010000002">
    <property type="protein sequence ID" value="MBB6209477.1"/>
    <property type="molecule type" value="Genomic_DNA"/>
</dbReference>
<dbReference type="InterPro" id="IPR012312">
    <property type="entry name" value="Hemerythrin-like"/>
</dbReference>
<evidence type="ECO:0000256" key="4">
    <source>
        <dbReference type="ARBA" id="ARBA00023004"/>
    </source>
</evidence>
<evidence type="ECO:0000256" key="3">
    <source>
        <dbReference type="ARBA" id="ARBA00022723"/>
    </source>
</evidence>
<evidence type="ECO:0000313" key="8">
    <source>
        <dbReference type="Proteomes" id="UP000544872"/>
    </source>
</evidence>
<dbReference type="CDD" id="cd12107">
    <property type="entry name" value="Hemerythrin"/>
    <property type="match status" value="1"/>
</dbReference>
<comment type="similarity">
    <text evidence="1">Belongs to the hemerythrin family.</text>
</comment>
<evidence type="ECO:0000313" key="7">
    <source>
        <dbReference type="EMBL" id="MBB6209477.1"/>
    </source>
</evidence>
<dbReference type="AlphaFoldDB" id="A0A7X0DMR7"/>
<keyword evidence="2" id="KW-0561">Oxygen transport</keyword>
<gene>
    <name evidence="7" type="ORF">FHS48_000879</name>
</gene>
<sequence>MTKAHPSKDQPAPATTAKDPAQTAAEQGTSRTFIGHHQQIDHALQRLQQAAESLSPPPSGDGDSPDTLPDCLPDRLIAALTDVREAAAEHFAHEEKLMEDTGFSQTDEHRQTHRFFLTLIQMELESLHRGTFGRGDPLCQTLGSWLISHSRHQDAELALFLCRGGPAAQNA</sequence>
<reference evidence="7 8" key="1">
    <citation type="submission" date="2020-08" db="EMBL/GenBank/DDBJ databases">
        <title>Genomic Encyclopedia of Type Strains, Phase IV (KMG-IV): sequencing the most valuable type-strain genomes for metagenomic binning, comparative biology and taxonomic classification.</title>
        <authorList>
            <person name="Goeker M."/>
        </authorList>
    </citation>
    <scope>NUCLEOTIDE SEQUENCE [LARGE SCALE GENOMIC DNA]</scope>
    <source>
        <strain evidence="7 8">DSM 11590</strain>
    </source>
</reference>
<dbReference type="InterPro" id="IPR035938">
    <property type="entry name" value="Hemerythrin-like_sf"/>
</dbReference>
<dbReference type="Gene3D" id="1.20.120.50">
    <property type="entry name" value="Hemerythrin-like"/>
    <property type="match status" value="1"/>
</dbReference>
<dbReference type="Pfam" id="PF01814">
    <property type="entry name" value="Hemerythrin"/>
    <property type="match status" value="1"/>
</dbReference>
<comment type="caution">
    <text evidence="7">The sequence shown here is derived from an EMBL/GenBank/DDBJ whole genome shotgun (WGS) entry which is preliminary data.</text>
</comment>
<keyword evidence="2" id="KW-0813">Transport</keyword>
<evidence type="ECO:0000256" key="1">
    <source>
        <dbReference type="ARBA" id="ARBA00010587"/>
    </source>
</evidence>
<feature type="region of interest" description="Disordered" evidence="5">
    <location>
        <begin position="1"/>
        <end position="72"/>
    </location>
</feature>
<proteinExistence type="inferred from homology"/>
<keyword evidence="4" id="KW-0408">Iron</keyword>
<dbReference type="PANTHER" id="PTHR37164:SF1">
    <property type="entry name" value="BACTERIOHEMERYTHRIN"/>
    <property type="match status" value="1"/>
</dbReference>
<organism evidence="7 8">
    <name type="scientific">Novispirillum itersonii</name>
    <name type="common">Aquaspirillum itersonii</name>
    <dbReference type="NCBI Taxonomy" id="189"/>
    <lineage>
        <taxon>Bacteria</taxon>
        <taxon>Pseudomonadati</taxon>
        <taxon>Pseudomonadota</taxon>
        <taxon>Alphaproteobacteria</taxon>
        <taxon>Rhodospirillales</taxon>
        <taxon>Novispirillaceae</taxon>
        <taxon>Novispirillum</taxon>
    </lineage>
</organism>
<evidence type="ECO:0000259" key="6">
    <source>
        <dbReference type="Pfam" id="PF01814"/>
    </source>
</evidence>
<dbReference type="PROSITE" id="PS00550">
    <property type="entry name" value="HEMERYTHRINS"/>
    <property type="match status" value="1"/>
</dbReference>
<dbReference type="GO" id="GO:0005344">
    <property type="term" value="F:oxygen carrier activity"/>
    <property type="evidence" value="ECO:0007669"/>
    <property type="project" value="UniProtKB-KW"/>
</dbReference>
<dbReference type="InterPro" id="IPR016131">
    <property type="entry name" value="Haemerythrin_Fe_BS"/>
</dbReference>
<evidence type="ECO:0000256" key="2">
    <source>
        <dbReference type="ARBA" id="ARBA00022621"/>
    </source>
</evidence>
<keyword evidence="8" id="KW-1185">Reference proteome</keyword>
<feature type="compositionally biased region" description="Low complexity" evidence="5">
    <location>
        <begin position="60"/>
        <end position="70"/>
    </location>
</feature>
<dbReference type="PANTHER" id="PTHR37164">
    <property type="entry name" value="BACTERIOHEMERYTHRIN"/>
    <property type="match status" value="1"/>
</dbReference>
<dbReference type="Proteomes" id="UP000544872">
    <property type="component" value="Unassembled WGS sequence"/>
</dbReference>
<evidence type="ECO:0000256" key="5">
    <source>
        <dbReference type="SAM" id="MobiDB-lite"/>
    </source>
</evidence>
<dbReference type="InterPro" id="IPR012827">
    <property type="entry name" value="Hemerythrin_metal-bd"/>
</dbReference>
<feature type="domain" description="Hemerythrin-like" evidence="6">
    <location>
        <begin position="32"/>
        <end position="157"/>
    </location>
</feature>
<dbReference type="RefSeq" id="WP_184261788.1">
    <property type="nucleotide sequence ID" value="NZ_JACIIX010000002.1"/>
</dbReference>
<name>A0A7X0DMR7_NOVIT</name>
<keyword evidence="3" id="KW-0479">Metal-binding</keyword>
<accession>A0A7X0DMR7</accession>
<protein>
    <submittedName>
        <fullName evidence="7">Hemerythrin-like metal-binding protein</fullName>
    </submittedName>
</protein>
<dbReference type="GO" id="GO:0046872">
    <property type="term" value="F:metal ion binding"/>
    <property type="evidence" value="ECO:0007669"/>
    <property type="project" value="UniProtKB-KW"/>
</dbReference>
<dbReference type="SUPFAM" id="SSF47188">
    <property type="entry name" value="Hemerythrin-like"/>
    <property type="match status" value="1"/>
</dbReference>